<dbReference type="Pfam" id="PF00090">
    <property type="entry name" value="TSP_1"/>
    <property type="match status" value="1"/>
</dbReference>
<dbReference type="Pfam" id="PF02210">
    <property type="entry name" value="Laminin_G_2"/>
    <property type="match status" value="1"/>
</dbReference>
<dbReference type="Gene3D" id="2.10.25.10">
    <property type="entry name" value="Laminin"/>
    <property type="match status" value="6"/>
</dbReference>
<dbReference type="PRINTS" id="PR00011">
    <property type="entry name" value="EGFLAMININ"/>
</dbReference>
<feature type="domain" description="EGF-like" evidence="5">
    <location>
        <begin position="458"/>
        <end position="490"/>
    </location>
</feature>
<feature type="disulfide bond" evidence="4">
    <location>
        <begin position="399"/>
        <end position="409"/>
    </location>
</feature>
<keyword evidence="3 4" id="KW-1015">Disulfide bond</keyword>
<dbReference type="GO" id="GO:0005576">
    <property type="term" value="C:extracellular region"/>
    <property type="evidence" value="ECO:0007669"/>
    <property type="project" value="TreeGrafter"/>
</dbReference>
<keyword evidence="2" id="KW-0677">Repeat</keyword>
<dbReference type="GO" id="GO:0005102">
    <property type="term" value="F:signaling receptor binding"/>
    <property type="evidence" value="ECO:0007669"/>
    <property type="project" value="TreeGrafter"/>
</dbReference>
<feature type="disulfide bond" evidence="4">
    <location>
        <begin position="462"/>
        <end position="472"/>
    </location>
</feature>
<dbReference type="InterPro" id="IPR013320">
    <property type="entry name" value="ConA-like_dom_sf"/>
</dbReference>
<feature type="domain" description="EGF-like" evidence="5">
    <location>
        <begin position="522"/>
        <end position="556"/>
    </location>
</feature>
<dbReference type="InterPro" id="IPR036383">
    <property type="entry name" value="TSP1_rpt_sf"/>
</dbReference>
<feature type="disulfide bond" evidence="4">
    <location>
        <begin position="546"/>
        <end position="555"/>
    </location>
</feature>
<sequence>MVSFAFHIPEPGWNDWASWSPCNAPCDGGRQVRSRDCPKVNGACVGIGQESRSCNVFSCEGSHDLLTLMGVRSLPNGVMRSDTADGEEYVITKDAKLSLPASRVYDVTLPSRFSILMELKVHKSKKRRYVFVVSDYERKQQLAVFIGKRIKFQYLGNNYGFKVDLVDNAWHAVSLSVDDKRVTLLVDCQTVFSRKLRTRDQYLGTNLLMSIGPYFPEYGKRFEGELRQLVISDDTAVATQQCGGLMLTRENETSEFTIESMTTDIATPTTTSSSLPIFYGLEWSAWTPCSVSCGQGRQSRRPLCRAKVYGESCDPSTPLSPQIRLCSLASCRGCSPLCQNGAICISMNRCKCRPGFSGYRCEKRDCPAECLHGGTCNNLTGRCDCSAIYTGDTCETPVCEPECQNGGQCVLPGQCLCQHGYSGPGCENKCSFTCHHGGVCVGLNVCRCNKHYTGIDCSIPLCKKICLNGGQCVSPNTCSCPFGFYGKRCQKAQCWPRCKNGGLCISPGVCLCKSGYQGLRCQKDKCHIQCLNGGTCDGTSYHRCKCPTGFFGRRCQKERCGITCVNGGRCKHSNYCRCPHGFSGRRCEKRNCIYQHYLVPQRRTYRRIVREEQPVRCEPWSNQMCVRTRWKYIIITRDTYRPIYRCV</sequence>
<dbReference type="SUPFAM" id="SSF49899">
    <property type="entry name" value="Concanavalin A-like lectins/glucanases"/>
    <property type="match status" value="1"/>
</dbReference>
<dbReference type="InterPro" id="IPR000884">
    <property type="entry name" value="TSP1_rpt"/>
</dbReference>
<evidence type="ECO:0000256" key="2">
    <source>
        <dbReference type="ARBA" id="ARBA00022737"/>
    </source>
</evidence>
<dbReference type="Pfam" id="PF25024">
    <property type="entry name" value="EGF_TEN"/>
    <property type="match status" value="1"/>
</dbReference>
<keyword evidence="4" id="KW-0245">EGF-like domain</keyword>
<dbReference type="SMART" id="SM00181">
    <property type="entry name" value="EGF"/>
    <property type="match status" value="8"/>
</dbReference>
<feature type="disulfide bond" evidence="4">
    <location>
        <begin position="334"/>
        <end position="344"/>
    </location>
</feature>
<evidence type="ECO:0000259" key="5">
    <source>
        <dbReference type="PROSITE" id="PS50026"/>
    </source>
</evidence>
<dbReference type="EMBL" id="JAWDGP010004303">
    <property type="protein sequence ID" value="KAK3765433.1"/>
    <property type="molecule type" value="Genomic_DNA"/>
</dbReference>
<dbReference type="PROSITE" id="PS00022">
    <property type="entry name" value="EGF_1"/>
    <property type="match status" value="4"/>
</dbReference>
<accession>A0AAE1DDJ1</accession>
<organism evidence="6 7">
    <name type="scientific">Elysia crispata</name>
    <name type="common">lettuce slug</name>
    <dbReference type="NCBI Taxonomy" id="231223"/>
    <lineage>
        <taxon>Eukaryota</taxon>
        <taxon>Metazoa</taxon>
        <taxon>Spiralia</taxon>
        <taxon>Lophotrochozoa</taxon>
        <taxon>Mollusca</taxon>
        <taxon>Gastropoda</taxon>
        <taxon>Heterobranchia</taxon>
        <taxon>Euthyneura</taxon>
        <taxon>Panpulmonata</taxon>
        <taxon>Sacoglossa</taxon>
        <taxon>Placobranchoidea</taxon>
        <taxon>Plakobranchidae</taxon>
        <taxon>Elysia</taxon>
    </lineage>
</organism>
<feature type="disulfide bond" evidence="4">
    <location>
        <begin position="526"/>
        <end position="536"/>
    </location>
</feature>
<feature type="domain" description="EGF-like" evidence="5">
    <location>
        <begin position="332"/>
        <end position="362"/>
    </location>
</feature>
<evidence type="ECO:0000313" key="7">
    <source>
        <dbReference type="Proteomes" id="UP001283361"/>
    </source>
</evidence>
<dbReference type="AlphaFoldDB" id="A0AAE1DDJ1"/>
<dbReference type="PROSITE" id="PS01186">
    <property type="entry name" value="EGF_2"/>
    <property type="match status" value="3"/>
</dbReference>
<evidence type="ECO:0000256" key="4">
    <source>
        <dbReference type="PROSITE-ProRule" id="PRU00076"/>
    </source>
</evidence>
<feature type="domain" description="EGF-like" evidence="5">
    <location>
        <begin position="395"/>
        <end position="427"/>
    </location>
</feature>
<dbReference type="SUPFAM" id="SSF82895">
    <property type="entry name" value="TSP-1 type 1 repeat"/>
    <property type="match status" value="2"/>
</dbReference>
<feature type="disulfide bond" evidence="4">
    <location>
        <begin position="578"/>
        <end position="587"/>
    </location>
</feature>
<feature type="disulfide bond" evidence="4">
    <location>
        <begin position="560"/>
        <end position="570"/>
    </location>
</feature>
<feature type="disulfide bond" evidence="4">
    <location>
        <begin position="352"/>
        <end position="361"/>
    </location>
</feature>
<dbReference type="PROSITE" id="PS50092">
    <property type="entry name" value="TSP1"/>
    <property type="match status" value="2"/>
</dbReference>
<evidence type="ECO:0000256" key="1">
    <source>
        <dbReference type="ARBA" id="ARBA00022729"/>
    </source>
</evidence>
<dbReference type="InterPro" id="IPR000742">
    <property type="entry name" value="EGF"/>
</dbReference>
<dbReference type="Proteomes" id="UP001283361">
    <property type="component" value="Unassembled WGS sequence"/>
</dbReference>
<feature type="disulfide bond" evidence="4">
    <location>
        <begin position="417"/>
        <end position="426"/>
    </location>
</feature>
<dbReference type="Gene3D" id="2.20.100.10">
    <property type="entry name" value="Thrombospondin type-1 (TSP1) repeat"/>
    <property type="match status" value="2"/>
</dbReference>
<feature type="disulfide bond" evidence="4">
    <location>
        <begin position="480"/>
        <end position="489"/>
    </location>
</feature>
<feature type="domain" description="EGF-like" evidence="5">
    <location>
        <begin position="557"/>
        <end position="588"/>
    </location>
</feature>
<proteinExistence type="predicted"/>
<dbReference type="SMART" id="SM00210">
    <property type="entry name" value="TSPN"/>
    <property type="match status" value="1"/>
</dbReference>
<name>A0AAE1DDJ1_9GAST</name>
<gene>
    <name evidence="6" type="ORF">RRG08_066980</name>
</gene>
<evidence type="ECO:0000256" key="3">
    <source>
        <dbReference type="ARBA" id="ARBA00023157"/>
    </source>
</evidence>
<comment type="caution">
    <text evidence="6">The sequence shown here is derived from an EMBL/GenBank/DDBJ whole genome shotgun (WGS) entry which is preliminary data.</text>
</comment>
<comment type="caution">
    <text evidence="4">Lacks conserved residue(s) required for the propagation of feature annotation.</text>
</comment>
<dbReference type="PROSITE" id="PS50026">
    <property type="entry name" value="EGF_3"/>
    <property type="match status" value="5"/>
</dbReference>
<dbReference type="PANTHER" id="PTHR14949:SF54">
    <property type="entry name" value="VWFD DOMAIN-CONTAINING PROTEIN"/>
    <property type="match status" value="1"/>
</dbReference>
<protein>
    <recommendedName>
        <fullName evidence="5">EGF-like domain-containing protein</fullName>
    </recommendedName>
</protein>
<dbReference type="GO" id="GO:0009986">
    <property type="term" value="C:cell surface"/>
    <property type="evidence" value="ECO:0007669"/>
    <property type="project" value="TreeGrafter"/>
</dbReference>
<keyword evidence="1" id="KW-0732">Signal</keyword>
<dbReference type="PANTHER" id="PTHR14949">
    <property type="entry name" value="EGF-LIKE-DOMAIN, MULTIPLE 7, 8"/>
    <property type="match status" value="1"/>
</dbReference>
<reference evidence="6" key="1">
    <citation type="journal article" date="2023" name="G3 (Bethesda)">
        <title>A reference genome for the long-term kleptoplast-retaining sea slug Elysia crispata morphotype clarki.</title>
        <authorList>
            <person name="Eastman K.E."/>
            <person name="Pendleton A.L."/>
            <person name="Shaikh M.A."/>
            <person name="Suttiyut T."/>
            <person name="Ogas R."/>
            <person name="Tomko P."/>
            <person name="Gavelis G."/>
            <person name="Widhalm J.R."/>
            <person name="Wisecaver J.H."/>
        </authorList>
    </citation>
    <scope>NUCLEOTIDE SEQUENCE</scope>
    <source>
        <strain evidence="6">ECLA1</strain>
    </source>
</reference>
<dbReference type="InterPro" id="IPR001791">
    <property type="entry name" value="Laminin_G"/>
</dbReference>
<evidence type="ECO:0000313" key="6">
    <source>
        <dbReference type="EMBL" id="KAK3765433.1"/>
    </source>
</evidence>
<dbReference type="InterPro" id="IPR050969">
    <property type="entry name" value="Dev_Signal_Modulators"/>
</dbReference>
<keyword evidence="7" id="KW-1185">Reference proteome</keyword>
<dbReference type="SMART" id="SM00209">
    <property type="entry name" value="TSP1"/>
    <property type="match status" value="2"/>
</dbReference>
<dbReference type="InterPro" id="IPR048287">
    <property type="entry name" value="TSPN-like_N"/>
</dbReference>
<dbReference type="Gene3D" id="2.60.120.200">
    <property type="match status" value="1"/>
</dbReference>